<proteinExistence type="predicted"/>
<protein>
    <submittedName>
        <fullName evidence="1">Uncharacterized protein</fullName>
    </submittedName>
</protein>
<reference evidence="1" key="2">
    <citation type="submission" date="2020-09" db="EMBL/GenBank/DDBJ databases">
        <authorList>
            <person name="Sun Q."/>
            <person name="Zhou Y."/>
        </authorList>
    </citation>
    <scope>NUCLEOTIDE SEQUENCE</scope>
    <source>
        <strain evidence="1">CGMCC 1.7086</strain>
    </source>
</reference>
<accession>A0A917Z226</accession>
<keyword evidence="2" id="KW-1185">Reference proteome</keyword>
<comment type="caution">
    <text evidence="1">The sequence shown here is derived from an EMBL/GenBank/DDBJ whole genome shotgun (WGS) entry which is preliminary data.</text>
</comment>
<organism evidence="1 2">
    <name type="scientific">Bowmanella pacifica</name>
    <dbReference type="NCBI Taxonomy" id="502051"/>
    <lineage>
        <taxon>Bacteria</taxon>
        <taxon>Pseudomonadati</taxon>
        <taxon>Pseudomonadota</taxon>
        <taxon>Gammaproteobacteria</taxon>
        <taxon>Alteromonadales</taxon>
        <taxon>Alteromonadaceae</taxon>
        <taxon>Bowmanella</taxon>
    </lineage>
</organism>
<name>A0A917Z226_9ALTE</name>
<reference evidence="1" key="1">
    <citation type="journal article" date="2014" name="Int. J. Syst. Evol. Microbiol.">
        <title>Complete genome sequence of Corynebacterium casei LMG S-19264T (=DSM 44701T), isolated from a smear-ripened cheese.</title>
        <authorList>
            <consortium name="US DOE Joint Genome Institute (JGI-PGF)"/>
            <person name="Walter F."/>
            <person name="Albersmeier A."/>
            <person name="Kalinowski J."/>
            <person name="Ruckert C."/>
        </authorList>
    </citation>
    <scope>NUCLEOTIDE SEQUENCE</scope>
    <source>
        <strain evidence="1">CGMCC 1.7086</strain>
    </source>
</reference>
<dbReference type="Proteomes" id="UP000606935">
    <property type="component" value="Unassembled WGS sequence"/>
</dbReference>
<evidence type="ECO:0000313" key="1">
    <source>
        <dbReference type="EMBL" id="GGO72685.1"/>
    </source>
</evidence>
<dbReference type="EMBL" id="BMLS01000005">
    <property type="protein sequence ID" value="GGO72685.1"/>
    <property type="molecule type" value="Genomic_DNA"/>
</dbReference>
<gene>
    <name evidence="1" type="ORF">GCM10010982_31400</name>
</gene>
<evidence type="ECO:0000313" key="2">
    <source>
        <dbReference type="Proteomes" id="UP000606935"/>
    </source>
</evidence>
<dbReference type="AlphaFoldDB" id="A0A917Z226"/>
<sequence>MLGVNPWKLVYQQEEYCAFIDDTLRKGIFKGVKLYPPIGYSPSGVVMEYLELSWRMTMTHTPKQQCKRGLLRLLA</sequence>